<evidence type="ECO:0000256" key="4">
    <source>
        <dbReference type="ARBA" id="ARBA00023242"/>
    </source>
</evidence>
<feature type="region of interest" description="Disordered" evidence="5">
    <location>
        <begin position="349"/>
        <end position="501"/>
    </location>
</feature>
<feature type="region of interest" description="Disordered" evidence="5">
    <location>
        <begin position="708"/>
        <end position="961"/>
    </location>
</feature>
<evidence type="ECO:0000256" key="3">
    <source>
        <dbReference type="ARBA" id="ARBA00022552"/>
    </source>
</evidence>
<evidence type="ECO:0000256" key="1">
    <source>
        <dbReference type="ARBA" id="ARBA00004123"/>
    </source>
</evidence>
<feature type="compositionally biased region" description="Basic residues" evidence="5">
    <location>
        <begin position="725"/>
        <end position="734"/>
    </location>
</feature>
<comment type="subcellular location">
    <subcellularLocation>
        <location evidence="1">Nucleus</location>
    </subcellularLocation>
</comment>
<gene>
    <name evidence="6" type="ORF">Q7C36_009169</name>
</gene>
<keyword evidence="3" id="KW-0698">rRNA processing</keyword>
<dbReference type="PANTHER" id="PTHR13026:SF0">
    <property type="entry name" value="RIBOSOMAL RNA PROCESSING 1B"/>
    <property type="match status" value="1"/>
</dbReference>
<evidence type="ECO:0000256" key="2">
    <source>
        <dbReference type="ARBA" id="ARBA00006374"/>
    </source>
</evidence>
<feature type="compositionally biased region" description="Basic and acidic residues" evidence="5">
    <location>
        <begin position="735"/>
        <end position="753"/>
    </location>
</feature>
<dbReference type="Proteomes" id="UP001187315">
    <property type="component" value="Unassembled WGS sequence"/>
</dbReference>
<dbReference type="PANTHER" id="PTHR13026">
    <property type="entry name" value="NNP-1 PROTEIN NOVEL NUCLEAR PROTEIN 1 NOP52"/>
    <property type="match status" value="1"/>
</dbReference>
<accession>A0AA88NAW3</accession>
<reference evidence="6" key="1">
    <citation type="submission" date="2023-08" db="EMBL/GenBank/DDBJ databases">
        <title>Pelteobagrus vachellii genome.</title>
        <authorList>
            <person name="Liu H."/>
        </authorList>
    </citation>
    <scope>NUCLEOTIDE SEQUENCE</scope>
    <source>
        <strain evidence="6">PRFRI_2022a</strain>
        <tissue evidence="6">Muscle</tissue>
    </source>
</reference>
<name>A0AA88NAW3_TACVA</name>
<dbReference type="GO" id="GO:0006364">
    <property type="term" value="P:rRNA processing"/>
    <property type="evidence" value="ECO:0007669"/>
    <property type="project" value="UniProtKB-KW"/>
</dbReference>
<comment type="caution">
    <text evidence="6">The sequence shown here is derived from an EMBL/GenBank/DDBJ whole genome shotgun (WGS) entry which is preliminary data.</text>
</comment>
<feature type="region of interest" description="Disordered" evidence="5">
    <location>
        <begin position="521"/>
        <end position="628"/>
    </location>
</feature>
<comment type="similarity">
    <text evidence="2">Belongs to the RRP1 family.</text>
</comment>
<feature type="compositionally biased region" description="Basic and acidic residues" evidence="5">
    <location>
        <begin position="349"/>
        <end position="363"/>
    </location>
</feature>
<dbReference type="GO" id="GO:0005634">
    <property type="term" value="C:nucleus"/>
    <property type="evidence" value="ECO:0007669"/>
    <property type="project" value="UniProtKB-SubCell"/>
</dbReference>
<evidence type="ECO:0008006" key="8">
    <source>
        <dbReference type="Google" id="ProtNLM"/>
    </source>
</evidence>
<dbReference type="InterPro" id="IPR010301">
    <property type="entry name" value="RRP1"/>
</dbReference>
<feature type="compositionally biased region" description="Basic residues" evidence="5">
    <location>
        <begin position="776"/>
        <end position="785"/>
    </location>
</feature>
<feature type="compositionally biased region" description="Basic and acidic residues" evidence="5">
    <location>
        <begin position="376"/>
        <end position="397"/>
    </location>
</feature>
<keyword evidence="7" id="KW-1185">Reference proteome</keyword>
<feature type="compositionally biased region" description="Basic residues" evidence="5">
    <location>
        <begin position="364"/>
        <end position="375"/>
    </location>
</feature>
<feature type="compositionally biased region" description="Polar residues" evidence="5">
    <location>
        <begin position="755"/>
        <end position="772"/>
    </location>
</feature>
<feature type="compositionally biased region" description="Basic and acidic residues" evidence="5">
    <location>
        <begin position="465"/>
        <end position="479"/>
    </location>
</feature>
<feature type="compositionally biased region" description="Acidic residues" evidence="5">
    <location>
        <begin position="792"/>
        <end position="801"/>
    </location>
</feature>
<dbReference type="AlphaFoldDB" id="A0AA88NAW3"/>
<feature type="compositionally biased region" description="Polar residues" evidence="5">
    <location>
        <begin position="398"/>
        <end position="411"/>
    </location>
</feature>
<evidence type="ECO:0000256" key="5">
    <source>
        <dbReference type="SAM" id="MobiDB-lite"/>
    </source>
</evidence>
<dbReference type="GO" id="GO:0030688">
    <property type="term" value="C:preribosome, small subunit precursor"/>
    <property type="evidence" value="ECO:0007669"/>
    <property type="project" value="InterPro"/>
</dbReference>
<evidence type="ECO:0000313" key="7">
    <source>
        <dbReference type="Proteomes" id="UP001187315"/>
    </source>
</evidence>
<feature type="compositionally biased region" description="Basic and acidic residues" evidence="5">
    <location>
        <begin position="413"/>
        <end position="425"/>
    </location>
</feature>
<evidence type="ECO:0000313" key="6">
    <source>
        <dbReference type="EMBL" id="KAK2850386.1"/>
    </source>
</evidence>
<feature type="compositionally biased region" description="Low complexity" evidence="5">
    <location>
        <begin position="615"/>
        <end position="626"/>
    </location>
</feature>
<feature type="compositionally biased region" description="Polar residues" evidence="5">
    <location>
        <begin position="482"/>
        <end position="497"/>
    </location>
</feature>
<feature type="compositionally biased region" description="Basic and acidic residues" evidence="5">
    <location>
        <begin position="538"/>
        <end position="559"/>
    </location>
</feature>
<organism evidence="6 7">
    <name type="scientific">Tachysurus vachellii</name>
    <name type="common">Darkbarbel catfish</name>
    <name type="synonym">Pelteobagrus vachellii</name>
    <dbReference type="NCBI Taxonomy" id="175792"/>
    <lineage>
        <taxon>Eukaryota</taxon>
        <taxon>Metazoa</taxon>
        <taxon>Chordata</taxon>
        <taxon>Craniata</taxon>
        <taxon>Vertebrata</taxon>
        <taxon>Euteleostomi</taxon>
        <taxon>Actinopterygii</taxon>
        <taxon>Neopterygii</taxon>
        <taxon>Teleostei</taxon>
        <taxon>Ostariophysi</taxon>
        <taxon>Siluriformes</taxon>
        <taxon>Bagridae</taxon>
        <taxon>Tachysurus</taxon>
    </lineage>
</organism>
<feature type="compositionally biased region" description="Basic and acidic residues" evidence="5">
    <location>
        <begin position="594"/>
        <end position="610"/>
    </location>
</feature>
<feature type="compositionally biased region" description="Basic and acidic residues" evidence="5">
    <location>
        <begin position="821"/>
        <end position="846"/>
    </location>
</feature>
<dbReference type="EMBL" id="JAVHJS010000008">
    <property type="protein sequence ID" value="KAK2850386.1"/>
    <property type="molecule type" value="Genomic_DNA"/>
</dbReference>
<protein>
    <recommendedName>
        <fullName evidence="8">Ribosomal RNA processing protein 1 homolog B</fullName>
    </recommendedName>
</protein>
<feature type="region of interest" description="Disordered" evidence="5">
    <location>
        <begin position="661"/>
        <end position="695"/>
    </location>
</feature>
<feature type="compositionally biased region" description="Basic residues" evidence="5">
    <location>
        <begin position="665"/>
        <end position="677"/>
    </location>
</feature>
<proteinExistence type="inferred from homology"/>
<feature type="compositionally biased region" description="Basic residues" evidence="5">
    <location>
        <begin position="436"/>
        <end position="447"/>
    </location>
</feature>
<dbReference type="Pfam" id="PF05997">
    <property type="entry name" value="Nop52"/>
    <property type="match status" value="1"/>
</dbReference>
<feature type="compositionally biased region" description="Polar residues" evidence="5">
    <location>
        <begin position="847"/>
        <end position="858"/>
    </location>
</feature>
<sequence length="1037" mass="116131">MAQVSQEPEIILAQRLASNEKPIRTKALKTLRKYIHLRSQKAEGGFTSEDLLKIWKGLFYCLWMQDKLLQQEEISHKLSGLIHSFNNTDTQLLYFTTFLQTVKREWNGIDNLRLDKFYQLVRFMFRQVFEVLKRRKWEPSVVKQFLHVFTKQLLQNTEHVPKGLLMHVLDLYMTELAQVGTTELTAEQNLTFIHPFFQAMAKTKDDLLLALISKNIFRTILDHAPFAIEDLIKELQQGVVDDSDSVQTSGEEEEELKNQVLKKTKVKKVNGISEVMENSKGIKEEQDLYSKDSGNDDGVGPVLQFDYGAVADCLFEFGSRLTTRNTNRKRMYSFVTAFRTLNEGIFNREESDKGEGSNTSDKKVLKKKSKKKRKNERLTTGDEPVAKKRKACQDKQKASNSLQNGSLNNTTEEMEKERVVLKESDSQDQLEAGVTVKKKKRKSKKVKTISQDTEREAAQEFQESDGEHKSNSYEVEMKKNSLKATSGFGNTQTSTEVKTLGQKPEMASVVEHPVEAAEAECGIFRTQEKTTKKNKMKNAGEDKMGTETGRRVMETHGDPGEVEASTMEKKRRKSKKLCSSLQEVGEVVAVQSLPKEDSAGDEITPQKEDGSNNATQSQLGTSTLQTKKVKRTMSSLKNLGVEFKSLAVLGNCEDGVTQCELNARTTRKKKDKGKKLMAHGSSSHESKEVDSTSQDSSAVVVKVIATPADEVPCAESQSSKAPLVKTKKSMKKKKATEETGSKYQVDLDVRDPEVSSDSAHITTTPKNITNECPQPKVKKGKKKKQSLSNEESTLEATEEPLAEATSTKQTRTPCKKKKIQKKQESQSAEAREESVPTVKEKTRTEVSDTLPSDSSISTPDVIKSLIPMKKGKKKRKLWTDETEMSQSNGPAQEELSGKKVKVSGIEVNTTVTPKRRKMEKSTPKSNFVSFQGLIKPPTPLFCKTKPKVSTPQTSFKHKFQTPKSETKKVTFGLKNNKTTEFRKTDKSLLVSPVGSSRVAFDPKKMPSSGVLKSSLPSPVTSVKKCAANKRATAADFF</sequence>
<keyword evidence="4" id="KW-0539">Nucleus</keyword>